<dbReference type="GO" id="GO:0016459">
    <property type="term" value="C:myosin complex"/>
    <property type="evidence" value="ECO:0007669"/>
    <property type="project" value="UniProtKB-KW"/>
</dbReference>
<dbReference type="PROSITE" id="PS50217">
    <property type="entry name" value="BZIP"/>
    <property type="match status" value="1"/>
</dbReference>
<sequence>MDTDFDDLLDTSNVDFDEHGGLGMMLSAAEENNLWNFDSFVDTNFTPDEFCDDLVSKLDSLQDEPDHAYAAPLSPVGSLALSHASTSPSSYHSSSGSEDAYHVDILQQASDEIFKLPKEEDDFDAQFCQSGALHAFNLPKPSQPKQVHHQQQQQQQIKRVVNYNSSNIVRFKATNPRAINPAHISLNSPTTYSTTTPSAAQTTPTTFLKTQGGERRKYPQLTLTDEEKRLCKKEGIVLPDYYPLTKAEERDLKRIRRKIRNKRSAQTSRKRKQDYIEQLEDRVKDCTSENQQLKAQVELLQKENQSVMAQLRKLQAALGQSAKRSTQAGTCLAVLMLSACLLVAPHLNPLTREHAQQALECQEDACQQPTNPVTGAAAQAAAAAAAQNAAQKPAAPAAINKSLLIESNNHYRRIGEIAPPVVSKKAQAAARTSRTLGASFDDGGATNDCMNMPPLAPMTKPVVRKVNRVAYTTRPPQQKVQYVAVERPIKYEIYTAAKHELPTMYSTPTLTPVQSQQQQRHHTIVQNVSRQARPYTGPTAGVPPVKRFKGQKNRDSTGDQLIDVFAYSLRSFCRKEAHSCKKECQVWLANLEIERAHEYFVLDETSLCACIKPNDSNISFDFEPKRAIQQLRACGVLETVRISAEGFPSRYPFDELSRRYRVLHTKERERCGEMSLVDLAKLHVPNGLRMENIHLVKRKSSCGPKRRMKYLQMHRVVFVIQSAVRGFIQRRKHEKIPSSVIAIQAAYRGGDWMV</sequence>
<dbReference type="InterPro" id="IPR036961">
    <property type="entry name" value="Kinesin_motor_dom_sf"/>
</dbReference>
<dbReference type="InterPro" id="IPR051381">
    <property type="entry name" value="CREB_ATF_subfamily"/>
</dbReference>
<dbReference type="GO" id="GO:0003774">
    <property type="term" value="F:cytoskeletal motor activity"/>
    <property type="evidence" value="ECO:0007669"/>
    <property type="project" value="InterPro"/>
</dbReference>
<keyword evidence="10" id="KW-0175">Coiled coil</keyword>
<dbReference type="Proteomes" id="UP000494206">
    <property type="component" value="Unassembled WGS sequence"/>
</dbReference>
<evidence type="ECO:0000256" key="3">
    <source>
        <dbReference type="ARBA" id="ARBA00022840"/>
    </source>
</evidence>
<evidence type="ECO:0000256" key="9">
    <source>
        <dbReference type="ARBA" id="ARBA00023242"/>
    </source>
</evidence>
<evidence type="ECO:0000256" key="6">
    <source>
        <dbReference type="ARBA" id="ARBA00023125"/>
    </source>
</evidence>
<dbReference type="GO" id="GO:0005789">
    <property type="term" value="C:endoplasmic reticulum membrane"/>
    <property type="evidence" value="ECO:0007669"/>
    <property type="project" value="UniProtKB-SubCell"/>
</dbReference>
<dbReference type="PROSITE" id="PS50096">
    <property type="entry name" value="IQ"/>
    <property type="match status" value="1"/>
</dbReference>
<evidence type="ECO:0000313" key="13">
    <source>
        <dbReference type="EMBL" id="CAB3407214.1"/>
    </source>
</evidence>
<dbReference type="Gene3D" id="3.40.850.10">
    <property type="entry name" value="Kinesin motor domain"/>
    <property type="match status" value="1"/>
</dbReference>
<keyword evidence="14" id="KW-1185">Reference proteome</keyword>
<dbReference type="GO" id="GO:0000981">
    <property type="term" value="F:DNA-binding transcription factor activity, RNA polymerase II-specific"/>
    <property type="evidence" value="ECO:0007669"/>
    <property type="project" value="TreeGrafter"/>
</dbReference>
<dbReference type="Gene3D" id="1.20.5.170">
    <property type="match status" value="1"/>
</dbReference>
<evidence type="ECO:0000256" key="1">
    <source>
        <dbReference type="ARBA" id="ARBA00004648"/>
    </source>
</evidence>
<dbReference type="SMART" id="SM00242">
    <property type="entry name" value="MYSc"/>
    <property type="match status" value="1"/>
</dbReference>
<dbReference type="InterPro" id="IPR046347">
    <property type="entry name" value="bZIP_sf"/>
</dbReference>
<comment type="subcellular location">
    <subcellularLocation>
        <location evidence="1">Endoplasmic reticulum membrane</location>
        <topology evidence="1">Single-pass type II membrane protein</topology>
    </subcellularLocation>
</comment>
<dbReference type="InterPro" id="IPR027417">
    <property type="entry name" value="P-loop_NTPase"/>
</dbReference>
<evidence type="ECO:0000259" key="12">
    <source>
        <dbReference type="PROSITE" id="PS50217"/>
    </source>
</evidence>
<dbReference type="SMART" id="SM00338">
    <property type="entry name" value="BRLZ"/>
    <property type="match status" value="1"/>
</dbReference>
<keyword evidence="9" id="KW-0539">Nucleus</keyword>
<keyword evidence="8" id="KW-0505">Motor protein</keyword>
<dbReference type="Pfam" id="PF00170">
    <property type="entry name" value="bZIP_1"/>
    <property type="match status" value="1"/>
</dbReference>
<dbReference type="InterPro" id="IPR001609">
    <property type="entry name" value="Myosin_head_motor_dom-like"/>
</dbReference>
<dbReference type="EMBL" id="CADEPM010000006">
    <property type="protein sequence ID" value="CAB3407214.1"/>
    <property type="molecule type" value="Genomic_DNA"/>
</dbReference>
<dbReference type="GO" id="GO:0005524">
    <property type="term" value="F:ATP binding"/>
    <property type="evidence" value="ECO:0007669"/>
    <property type="project" value="UniProtKB-KW"/>
</dbReference>
<dbReference type="Pfam" id="PF00612">
    <property type="entry name" value="IQ"/>
    <property type="match status" value="1"/>
</dbReference>
<keyword evidence="6" id="KW-0238">DNA-binding</keyword>
<dbReference type="SUPFAM" id="SSF57959">
    <property type="entry name" value="Leucine zipper domain"/>
    <property type="match status" value="1"/>
</dbReference>
<dbReference type="PANTHER" id="PTHR45996">
    <property type="entry name" value="AGAP001464-PB"/>
    <property type="match status" value="1"/>
</dbReference>
<organism evidence="13 14">
    <name type="scientific">Caenorhabditis bovis</name>
    <dbReference type="NCBI Taxonomy" id="2654633"/>
    <lineage>
        <taxon>Eukaryota</taxon>
        <taxon>Metazoa</taxon>
        <taxon>Ecdysozoa</taxon>
        <taxon>Nematoda</taxon>
        <taxon>Chromadorea</taxon>
        <taxon>Rhabditida</taxon>
        <taxon>Rhabditina</taxon>
        <taxon>Rhabditomorpha</taxon>
        <taxon>Rhabditoidea</taxon>
        <taxon>Rhabditidae</taxon>
        <taxon>Peloderinae</taxon>
        <taxon>Caenorhabditis</taxon>
    </lineage>
</organism>
<dbReference type="InterPro" id="IPR004827">
    <property type="entry name" value="bZIP"/>
</dbReference>
<dbReference type="AlphaFoldDB" id="A0A8S1EU43"/>
<dbReference type="Gene3D" id="1.20.58.530">
    <property type="match status" value="1"/>
</dbReference>
<keyword evidence="5" id="KW-0518">Myosin</keyword>
<proteinExistence type="predicted"/>
<evidence type="ECO:0000256" key="11">
    <source>
        <dbReference type="SAM" id="MobiDB-lite"/>
    </source>
</evidence>
<dbReference type="GO" id="GO:0000978">
    <property type="term" value="F:RNA polymerase II cis-regulatory region sequence-specific DNA binding"/>
    <property type="evidence" value="ECO:0007669"/>
    <property type="project" value="TreeGrafter"/>
</dbReference>
<evidence type="ECO:0000256" key="5">
    <source>
        <dbReference type="ARBA" id="ARBA00023123"/>
    </source>
</evidence>
<keyword evidence="4" id="KW-0805">Transcription regulation</keyword>
<dbReference type="OrthoDB" id="5862817at2759"/>
<dbReference type="InterPro" id="IPR000048">
    <property type="entry name" value="IQ_motif_EF-hand-BS"/>
</dbReference>
<dbReference type="Gene3D" id="1.20.5.190">
    <property type="match status" value="1"/>
</dbReference>
<evidence type="ECO:0000256" key="8">
    <source>
        <dbReference type="ARBA" id="ARBA00023175"/>
    </source>
</evidence>
<keyword evidence="7" id="KW-0804">Transcription</keyword>
<reference evidence="13 14" key="1">
    <citation type="submission" date="2020-04" db="EMBL/GenBank/DDBJ databases">
        <authorList>
            <person name="Laetsch R D."/>
            <person name="Stevens L."/>
            <person name="Kumar S."/>
            <person name="Blaxter L. M."/>
        </authorList>
    </citation>
    <scope>NUCLEOTIDE SEQUENCE [LARGE SCALE GENOMIC DNA]</scope>
</reference>
<name>A0A8S1EU43_9PELO</name>
<gene>
    <name evidence="13" type="ORF">CBOVIS_LOCUS9175</name>
</gene>
<evidence type="ECO:0000256" key="4">
    <source>
        <dbReference type="ARBA" id="ARBA00023015"/>
    </source>
</evidence>
<feature type="region of interest" description="Disordered" evidence="11">
    <location>
        <begin position="180"/>
        <end position="203"/>
    </location>
</feature>
<feature type="coiled-coil region" evidence="10">
    <location>
        <begin position="262"/>
        <end position="317"/>
    </location>
</feature>
<dbReference type="SUPFAM" id="SSF52540">
    <property type="entry name" value="P-loop containing nucleoside triphosphate hydrolases"/>
    <property type="match status" value="1"/>
</dbReference>
<feature type="compositionally biased region" description="Low complexity" evidence="11">
    <location>
        <begin position="188"/>
        <end position="203"/>
    </location>
</feature>
<comment type="caution">
    <text evidence="13">The sequence shown here is derived from an EMBL/GenBank/DDBJ whole genome shotgun (WGS) entry which is preliminary data.</text>
</comment>
<protein>
    <recommendedName>
        <fullName evidence="12">BZIP domain-containing protein</fullName>
    </recommendedName>
</protein>
<dbReference type="CDD" id="cd14689">
    <property type="entry name" value="bZIP_CREB3"/>
    <property type="match status" value="1"/>
</dbReference>
<keyword evidence="3" id="KW-0067">ATP-binding</keyword>
<dbReference type="PROSITE" id="PS00036">
    <property type="entry name" value="BZIP_BASIC"/>
    <property type="match status" value="1"/>
</dbReference>
<keyword evidence="2" id="KW-0547">Nucleotide-binding</keyword>
<feature type="domain" description="BZIP" evidence="12">
    <location>
        <begin position="251"/>
        <end position="314"/>
    </location>
</feature>
<dbReference type="Pfam" id="PF00063">
    <property type="entry name" value="Myosin_head"/>
    <property type="match status" value="1"/>
</dbReference>
<evidence type="ECO:0000313" key="14">
    <source>
        <dbReference type="Proteomes" id="UP000494206"/>
    </source>
</evidence>
<evidence type="ECO:0000256" key="2">
    <source>
        <dbReference type="ARBA" id="ARBA00022741"/>
    </source>
</evidence>
<dbReference type="GO" id="GO:0005634">
    <property type="term" value="C:nucleus"/>
    <property type="evidence" value="ECO:0007669"/>
    <property type="project" value="TreeGrafter"/>
</dbReference>
<dbReference type="PANTHER" id="PTHR45996:SF3">
    <property type="entry name" value="CREB-H TRANSCRIPTION FACTOR HOMOLOG LET-607"/>
    <property type="match status" value="1"/>
</dbReference>
<feature type="region of interest" description="Disordered" evidence="11">
    <location>
        <begin position="533"/>
        <end position="554"/>
    </location>
</feature>
<evidence type="ECO:0000256" key="10">
    <source>
        <dbReference type="SAM" id="Coils"/>
    </source>
</evidence>
<accession>A0A8S1EU43</accession>
<evidence type="ECO:0000256" key="7">
    <source>
        <dbReference type="ARBA" id="ARBA00023163"/>
    </source>
</evidence>